<organism evidence="4 5">
    <name type="scientific">Salininema proteolyticum</name>
    <dbReference type="NCBI Taxonomy" id="1607685"/>
    <lineage>
        <taxon>Bacteria</taxon>
        <taxon>Bacillati</taxon>
        <taxon>Actinomycetota</taxon>
        <taxon>Actinomycetes</taxon>
        <taxon>Glycomycetales</taxon>
        <taxon>Glycomycetaceae</taxon>
        <taxon>Salininema</taxon>
    </lineage>
</organism>
<keyword evidence="5" id="KW-1185">Reference proteome</keyword>
<feature type="compositionally biased region" description="Basic and acidic residues" evidence="2">
    <location>
        <begin position="155"/>
        <end position="164"/>
    </location>
</feature>
<evidence type="ECO:0000256" key="3">
    <source>
        <dbReference type="SAM" id="Phobius"/>
    </source>
</evidence>
<comment type="caution">
    <text evidence="4">The sequence shown here is derived from an EMBL/GenBank/DDBJ whole genome shotgun (WGS) entry which is preliminary data.</text>
</comment>
<feature type="transmembrane region" description="Helical" evidence="3">
    <location>
        <begin position="53"/>
        <end position="71"/>
    </location>
</feature>
<gene>
    <name evidence="4" type="ORF">ACFPET_08215</name>
</gene>
<reference evidence="5" key="1">
    <citation type="journal article" date="2019" name="Int. J. Syst. Evol. Microbiol.">
        <title>The Global Catalogue of Microorganisms (GCM) 10K type strain sequencing project: providing services to taxonomists for standard genome sequencing and annotation.</title>
        <authorList>
            <consortium name="The Broad Institute Genomics Platform"/>
            <consortium name="The Broad Institute Genome Sequencing Center for Infectious Disease"/>
            <person name="Wu L."/>
            <person name="Ma J."/>
        </authorList>
    </citation>
    <scope>NUCLEOTIDE SEQUENCE [LARGE SCALE GENOMIC DNA]</scope>
    <source>
        <strain evidence="5">IBRC-M 10908</strain>
    </source>
</reference>
<feature type="coiled-coil region" evidence="1">
    <location>
        <begin position="112"/>
        <end position="146"/>
    </location>
</feature>
<name>A0ABV8TXK6_9ACTN</name>
<keyword evidence="1" id="KW-0175">Coiled coil</keyword>
<protein>
    <submittedName>
        <fullName evidence="4">Uncharacterized protein</fullName>
    </submittedName>
</protein>
<feature type="transmembrane region" description="Helical" evidence="3">
    <location>
        <begin position="21"/>
        <end position="41"/>
    </location>
</feature>
<evidence type="ECO:0000256" key="2">
    <source>
        <dbReference type="SAM" id="MobiDB-lite"/>
    </source>
</evidence>
<keyword evidence="3" id="KW-0812">Transmembrane</keyword>
<evidence type="ECO:0000313" key="4">
    <source>
        <dbReference type="EMBL" id="MFC4335180.1"/>
    </source>
</evidence>
<accession>A0ABV8TXK6</accession>
<dbReference type="Proteomes" id="UP001595823">
    <property type="component" value="Unassembled WGS sequence"/>
</dbReference>
<evidence type="ECO:0000313" key="5">
    <source>
        <dbReference type="Proteomes" id="UP001595823"/>
    </source>
</evidence>
<keyword evidence="3" id="KW-0472">Membrane</keyword>
<proteinExistence type="predicted"/>
<keyword evidence="3" id="KW-1133">Transmembrane helix</keyword>
<dbReference type="RefSeq" id="WP_380619621.1">
    <property type="nucleotide sequence ID" value="NZ_JBHSDK010000012.1"/>
</dbReference>
<feature type="region of interest" description="Disordered" evidence="2">
    <location>
        <begin position="155"/>
        <end position="175"/>
    </location>
</feature>
<dbReference type="EMBL" id="JBHSDK010000012">
    <property type="protein sequence ID" value="MFC4335180.1"/>
    <property type="molecule type" value="Genomic_DNA"/>
</dbReference>
<evidence type="ECO:0000256" key="1">
    <source>
        <dbReference type="SAM" id="Coils"/>
    </source>
</evidence>
<sequence>MHSDIKSIREIESRNHQRPGLLQAATVATLLVIGITVTVVVLNPPATPKASMWWAVGINCEVVALVHLLLWRGISYLHRQYAVAADYQLGRRFSSMRHQSDFTAVSRVEQSLAELKQHNATQDLERRQLEKTLDEISGEIQHLREGLALGRFKELESSTEEGDRPIPMFPKQPKE</sequence>